<dbReference type="PROSITE" id="PS51125">
    <property type="entry name" value="NHL"/>
    <property type="match status" value="1"/>
</dbReference>
<dbReference type="AlphaFoldDB" id="A0A6P5ACU5"/>
<organism evidence="4 5">
    <name type="scientific">Branchiostoma belcheri</name>
    <name type="common">Amphioxus</name>
    <dbReference type="NCBI Taxonomy" id="7741"/>
    <lineage>
        <taxon>Eukaryota</taxon>
        <taxon>Metazoa</taxon>
        <taxon>Chordata</taxon>
        <taxon>Cephalochordata</taxon>
        <taxon>Leptocardii</taxon>
        <taxon>Amphioxiformes</taxon>
        <taxon>Branchiostomatidae</taxon>
        <taxon>Branchiostoma</taxon>
    </lineage>
</organism>
<dbReference type="GeneID" id="109481469"/>
<dbReference type="KEGG" id="bbel:109481469"/>
<gene>
    <name evidence="5" type="primary">LOC109481469</name>
</gene>
<dbReference type="GO" id="GO:0061630">
    <property type="term" value="F:ubiquitin protein ligase activity"/>
    <property type="evidence" value="ECO:0007669"/>
    <property type="project" value="TreeGrafter"/>
</dbReference>
<feature type="repeat" description="NHL" evidence="2">
    <location>
        <begin position="403"/>
        <end position="446"/>
    </location>
</feature>
<accession>A0A6P5ACU5</accession>
<sequence>MSVVAGPSNGEDTHAPDDSVEETENSHCSTQTDEYGDGFIEPYLTAYHLGNLDAEHPGEIASSQQEPGFHNASLLKDTPTRSSYDEDDILQDNESTHTRVDRNDSEDPTDHYYTCIGDHDYTYIDNTSSVVGTEGSVASRSRYSSQETETAANTSQQEEQRDTPRWSSYDESYYTYIGDHDYTYIDNTSSVEFPNSGSENSMSITTEQAKTSEDIRNRQSTKSFGVDGHPRTVTVSTSGNIAVAFAGHGIGIYDSDGVILLDFMTVVEKGNGSMTRIDPHDVSFGTITNDDVWIVGSDGDMSHYVASYDCCGRFKSSFNISYTQIYRRLALNKIQTLVSVTETVRHLGAVNVFSLNGTLERSLGRQQGLMYPTGIAFDHNSSILVVDSTTAYVYVYQDSGRFLFKFGGKGSNNGQLSLPLGICTDSSRHIIVADSGNRRIELFTSRGEFIRYIATDIDPLSIADGPGGKLALNKVYEQKVTILTNY</sequence>
<protein>
    <submittedName>
        <fullName evidence="5">Uncharacterized protein LOC109481469</fullName>
    </submittedName>
</protein>
<dbReference type="RefSeq" id="XP_019639611.1">
    <property type="nucleotide sequence ID" value="XM_019784052.1"/>
</dbReference>
<keyword evidence="1" id="KW-0677">Repeat</keyword>
<dbReference type="InterPro" id="IPR011042">
    <property type="entry name" value="6-blade_b-propeller_TolB-like"/>
</dbReference>
<feature type="region of interest" description="Disordered" evidence="3">
    <location>
        <begin position="135"/>
        <end position="167"/>
    </location>
</feature>
<feature type="region of interest" description="Disordered" evidence="3">
    <location>
        <begin position="1"/>
        <end position="34"/>
    </location>
</feature>
<dbReference type="Proteomes" id="UP000515135">
    <property type="component" value="Unplaced"/>
</dbReference>
<dbReference type="Pfam" id="PF17170">
    <property type="entry name" value="DUF5128"/>
    <property type="match status" value="1"/>
</dbReference>
<evidence type="ECO:0000313" key="4">
    <source>
        <dbReference type="Proteomes" id="UP000515135"/>
    </source>
</evidence>
<proteinExistence type="predicted"/>
<dbReference type="SUPFAM" id="SSF63829">
    <property type="entry name" value="Calcium-dependent phosphotriesterase"/>
    <property type="match status" value="1"/>
</dbReference>
<evidence type="ECO:0000256" key="2">
    <source>
        <dbReference type="PROSITE-ProRule" id="PRU00504"/>
    </source>
</evidence>
<dbReference type="GO" id="GO:0043161">
    <property type="term" value="P:proteasome-mediated ubiquitin-dependent protein catabolic process"/>
    <property type="evidence" value="ECO:0007669"/>
    <property type="project" value="TreeGrafter"/>
</dbReference>
<feature type="compositionally biased region" description="Polar residues" evidence="3">
    <location>
        <begin position="135"/>
        <end position="157"/>
    </location>
</feature>
<feature type="region of interest" description="Disordered" evidence="3">
    <location>
        <begin position="58"/>
        <end position="110"/>
    </location>
</feature>
<dbReference type="PANTHER" id="PTHR24104:SF50">
    <property type="entry name" value="SMP-30_GLUCONOLACTONASE_LRE-LIKE REGION DOMAIN-CONTAINING PROTEIN"/>
    <property type="match status" value="1"/>
</dbReference>
<feature type="compositionally biased region" description="Basic and acidic residues" evidence="3">
    <location>
        <begin position="94"/>
        <end position="110"/>
    </location>
</feature>
<dbReference type="OrthoDB" id="10285271at2759"/>
<dbReference type="InterPro" id="IPR001258">
    <property type="entry name" value="NHL_repeat"/>
</dbReference>
<feature type="compositionally biased region" description="Polar residues" evidence="3">
    <location>
        <begin position="193"/>
        <end position="209"/>
    </location>
</feature>
<reference evidence="5" key="1">
    <citation type="submission" date="2025-08" db="UniProtKB">
        <authorList>
            <consortium name="RefSeq"/>
        </authorList>
    </citation>
    <scope>IDENTIFICATION</scope>
    <source>
        <tissue evidence="5">Gonad</tissue>
    </source>
</reference>
<dbReference type="GO" id="GO:0000209">
    <property type="term" value="P:protein polyubiquitination"/>
    <property type="evidence" value="ECO:0007669"/>
    <property type="project" value="TreeGrafter"/>
</dbReference>
<keyword evidence="4" id="KW-1185">Reference proteome</keyword>
<name>A0A6P5ACU5_BRABE</name>
<dbReference type="Gene3D" id="2.120.10.30">
    <property type="entry name" value="TolB, C-terminal domain"/>
    <property type="match status" value="1"/>
</dbReference>
<feature type="region of interest" description="Disordered" evidence="3">
    <location>
        <begin position="193"/>
        <end position="230"/>
    </location>
</feature>
<dbReference type="PANTHER" id="PTHR24104">
    <property type="entry name" value="E3 UBIQUITIN-PROTEIN LIGASE NHLRC1-RELATED"/>
    <property type="match status" value="1"/>
</dbReference>
<evidence type="ECO:0000256" key="3">
    <source>
        <dbReference type="SAM" id="MobiDB-lite"/>
    </source>
</evidence>
<evidence type="ECO:0000313" key="5">
    <source>
        <dbReference type="RefSeq" id="XP_019639611.1"/>
    </source>
</evidence>
<dbReference type="InterPro" id="IPR050952">
    <property type="entry name" value="TRIM-NHL_E3_ligases"/>
</dbReference>
<evidence type="ECO:0000256" key="1">
    <source>
        <dbReference type="ARBA" id="ARBA00022737"/>
    </source>
</evidence>